<feature type="compositionally biased region" description="Low complexity" evidence="1">
    <location>
        <begin position="3661"/>
        <end position="3678"/>
    </location>
</feature>
<feature type="region of interest" description="Disordered" evidence="1">
    <location>
        <begin position="1794"/>
        <end position="1821"/>
    </location>
</feature>
<feature type="region of interest" description="Disordered" evidence="1">
    <location>
        <begin position="3307"/>
        <end position="3345"/>
    </location>
</feature>
<feature type="compositionally biased region" description="Basic and acidic residues" evidence="1">
    <location>
        <begin position="3824"/>
        <end position="3835"/>
    </location>
</feature>
<feature type="compositionally biased region" description="Basic residues" evidence="1">
    <location>
        <begin position="2974"/>
        <end position="3011"/>
    </location>
</feature>
<feature type="region of interest" description="Disordered" evidence="1">
    <location>
        <begin position="3443"/>
        <end position="3548"/>
    </location>
</feature>
<feature type="compositionally biased region" description="Polar residues" evidence="1">
    <location>
        <begin position="4025"/>
        <end position="4049"/>
    </location>
</feature>
<feature type="region of interest" description="Disordered" evidence="1">
    <location>
        <begin position="2417"/>
        <end position="2443"/>
    </location>
</feature>
<gene>
    <name evidence="4" type="primary">LOC101846779</name>
</gene>
<feature type="region of interest" description="Disordered" evidence="1">
    <location>
        <begin position="3615"/>
        <end position="3730"/>
    </location>
</feature>
<feature type="compositionally biased region" description="Low complexity" evidence="1">
    <location>
        <begin position="1589"/>
        <end position="1599"/>
    </location>
</feature>
<feature type="compositionally biased region" description="Basic residues" evidence="1">
    <location>
        <begin position="3019"/>
        <end position="3031"/>
    </location>
</feature>
<feature type="compositionally biased region" description="Basic and acidic residues" evidence="1">
    <location>
        <begin position="3326"/>
        <end position="3345"/>
    </location>
</feature>
<feature type="compositionally biased region" description="Basic and acidic residues" evidence="1">
    <location>
        <begin position="3864"/>
        <end position="3900"/>
    </location>
</feature>
<feature type="compositionally biased region" description="Basic and acidic residues" evidence="1">
    <location>
        <begin position="3373"/>
        <end position="3386"/>
    </location>
</feature>
<feature type="compositionally biased region" description="Polar residues" evidence="1">
    <location>
        <begin position="1349"/>
        <end position="1361"/>
    </location>
</feature>
<feature type="compositionally biased region" description="Low complexity" evidence="1">
    <location>
        <begin position="3156"/>
        <end position="3165"/>
    </location>
</feature>
<dbReference type="GeneID" id="101846779"/>
<feature type="region of interest" description="Disordered" evidence="1">
    <location>
        <begin position="3373"/>
        <end position="3394"/>
    </location>
</feature>
<evidence type="ECO:0000259" key="2">
    <source>
        <dbReference type="Pfam" id="PF12509"/>
    </source>
</evidence>
<feature type="compositionally biased region" description="Basic and acidic residues" evidence="1">
    <location>
        <begin position="1331"/>
        <end position="1344"/>
    </location>
</feature>
<feature type="compositionally biased region" description="Low complexity" evidence="1">
    <location>
        <begin position="3032"/>
        <end position="3042"/>
    </location>
</feature>
<feature type="compositionally biased region" description="Polar residues" evidence="1">
    <location>
        <begin position="3310"/>
        <end position="3325"/>
    </location>
</feature>
<dbReference type="PANTHER" id="PTHR22380:SF1">
    <property type="entry name" value="TESTIS-EXPRESSED PROTEIN 15"/>
    <property type="match status" value="1"/>
</dbReference>
<feature type="compositionally biased region" description="Basic and acidic residues" evidence="1">
    <location>
        <begin position="2776"/>
        <end position="2788"/>
    </location>
</feature>
<accession>A0ABM0JAL8</accession>
<feature type="region of interest" description="Disordered" evidence="1">
    <location>
        <begin position="1727"/>
        <end position="1747"/>
    </location>
</feature>
<feature type="region of interest" description="Disordered" evidence="1">
    <location>
        <begin position="2006"/>
        <end position="2030"/>
    </location>
</feature>
<feature type="compositionally biased region" description="Low complexity" evidence="1">
    <location>
        <begin position="506"/>
        <end position="525"/>
    </location>
</feature>
<feature type="region of interest" description="Disordered" evidence="1">
    <location>
        <begin position="2339"/>
        <end position="2385"/>
    </location>
</feature>
<feature type="compositionally biased region" description="Basic and acidic residues" evidence="1">
    <location>
        <begin position="3843"/>
        <end position="3855"/>
    </location>
</feature>
<feature type="compositionally biased region" description="Polar residues" evidence="1">
    <location>
        <begin position="293"/>
        <end position="326"/>
    </location>
</feature>
<feature type="compositionally biased region" description="Polar residues" evidence="1">
    <location>
        <begin position="3174"/>
        <end position="3184"/>
    </location>
</feature>
<feature type="compositionally biased region" description="Polar residues" evidence="1">
    <location>
        <begin position="898"/>
        <end position="907"/>
    </location>
</feature>
<feature type="compositionally biased region" description="Basic and acidic residues" evidence="1">
    <location>
        <begin position="3934"/>
        <end position="3965"/>
    </location>
</feature>
<sequence length="4536" mass="502679">MQTFFGDEPSKETLTISSDDFASKMADSGRGSSSFNIPKLKKNTYKDNLQPLDLKNRDVQNLLKDLNKCCLDINFSKEWEMVGISMVHNADIEARYSKKRAELKDDGRSTQTLSDQLGFLHVQSYEKSRIAKEGLQVKRLAYNKLGKSDLGVYLNRFFDLEVRSAWTSESLAYKEIFIFKYFPGKCKSINIGSPYSVCTNLEPTPNYDSHISHMGPQHQENLFLQRARSRVYLYEYTEECEASKSPRHVRPFAIIKVKQKKVDNVQIDAVPRPLSAPQIGVSTNLSKAYSSVSEKPTETNVPPSLSSTVTKTPFTSSSFPDTPANTRNEEGSLFWPRAGSGCLEQSKPLHPLMSCQPAVHGSLQSAPREPFWSCSNSRDPRLAPINAPAPTAGAQRLDPRLQRRQSSCPDGSGPSQPSQSTASKGEGGKSEGKRKVSLTEYKMLKRSESETSKEQNLREATRDTTHQAAASQVSSQGHVRPLFQSSLSAPGYVNFPLTNSSANNYQNFSPSAQNQSPQPQAFPPSRLASNSGLNCDSVNPSTYINMPTYPPPVMTTGPPHQGIAPAGPTTVGDMAQPPGQGVFTNSAGGSPKTMARKQKSSSQLLPLPVINEDGSVTNVFRGIVRGTVREVRLPADVTKKQPSADKTKPTANKVQTKALEGKVSKNIQASNPVQSDSHVAPSLADVTNKTSSVGKTNVIEQKADSKGHHENTLTKRDGTCAKMFTDFIVATSGDSLVTKPLEGVSDSKTKSSKKKVDRASASGLGSCSKAVDGESNANGEGKFQTFVRAQTKTTAAPDALMAVESVGIVTRESSLENVTRSSSHQRLSEKICEKKETCDETGNALLDRRIASCDASSSLNDFAATIKQNRSIMSSVLKDVQELISRRAKEVVSELEEVNNTSPAPSTTDEEDEENSPFRSLFGDAESRADKATHSELGHEVDASGTVVDKFWDSVAAKPQWHGTAGDLDSLPVPSKPKVVAPPLRLIPALLEEGQETAENEDDSVCVRSSEATGKVQRDICGRETSLSVTDISHSIMEKNVGESNAEVQVDRDIQVCAQSTLNVDKTVSEAECSKSQSDSVLVASSGAHPSGLDTHQPAMWEVDPVLSRLKNLKPRCEKPLPASKSLSELGIRHYLLALSDMRFQPEVTVVDYRQAVQDDFHLSECDICDKQLDSAVLDSEGVTDDSSGCSAADSFKESSTISKDVAPHHRPLDHPRHRGFSGPILDSPDPCLPSDPAPSYQPGIVAVDGGSASLSYQTTVPHVGGQSGTSISRVKPVDIIRRVPSRKTVTIVDTSPKGRLEKCLTTVVGKMKEIKSVYELSRASVEFSVNRRDSGESYTRESSKPALNESSKFSEGTTEMTEPFVEEFDPKIYPSYDNENGDMYSSAGGSRKKKGLASQKRSSLSLRQKIPSKGDKVCQDLDTDKTVDRSEGQTSVVLKPFSPQISTLPESEGKHLKAQEKIHDKDVETKTLVASRRKKDNSLLSLVNRKKVCSDASKFYTNRSKSPARVENKLLSSPVKKALKGKVCRQGHKTHGSELQKGNSPLKVSSLVKKFSASQVKTCSRRILSAPLLNNSARLSSEHKSKTDSSSQIQSAKSSKLDKPVVAQTSSAQRDFCKTSLVRKELMRRSVYKKRAVVKSNVAEKSKGAALPAAIDISRKSAVPLGRPKVKSISQSVLLELKKKKMLNEQTSVLSERVENIVGAGTNSDKTNSVSETRFAHLQENCESEMRSPNLSVPVSGDSHKEAPASVSRCAISSAESSKINRNVTDILEIEKNIHNPLEIDKSKINRSSSGFSEVSKNVSNTSEINKDTQGGDPTLEIGNWFKPDEVPVGPQKKNDKSAVAKGISVLEPLAKTAVESYTGQKAAQQTEIHATISTMSLKPVLGKPQLAMMPRSLALTKKSNPLKLQRNPEISSGEPSTIDDPQPLISLRLTAESQKHPDESKRRSEDSGNDVLPPSKWRPLCATGQDGEKNDDNQPQSSILGQHQNLLGSKALLIRKRGPLLPTPTSEQARTTTTSTHLQTQSSREHIVADKPKKDESVFASSRWVAPALSHGARSDLESTGAQEIVSNSSQLSLCDSVTDNGPPDSSTKVPQRKSQDEKVLFVRNKVPLLPHSESCQNPAFQTAPFYQEQSSVENIGSSGKTFSDSTNENLHRLDGEIWLHPDHNPRSTFEDSYQDFELPFGDVDYRRGPAMQQSQLGRDDSRQFRNPDFQAPVLEKIQSEFLPDELNRNGKSKHFCPKDGSLYTSSRWGGPAMPRDTPTTVTPEDEMYFTNPEHNPQDEDLRLEMQSSFRNQGTVVRNVWQTWMLQTHKNHESLSGSAETVVSFPEKDLLNSKDQTAKSLSCSHPESAKAGEGSERLPAQTSDSSLKEAEEHPSILSPSKVILDVSGTDSAVHHQQKCIDILNALKAGEGQTPQRAKDDFAYSSDEEDKPSGPGPFSVPECQTDVVSKQKALQYSLASTNMTFESISNAIQKASATPKLRAADNPHVLSAVKGALQTLKELNVIDSSIPGLVKSSPTAVSGHSNQGQGPSSVVAPDFESSEKPLPTTTDLNFDHLDKLLKYVKENDILKRVREVSKEESEQKECTEKNAAALRNISEASTQDSKREKFAELGSHYDKARSSVDPSGEFTGVCLAQSECRDLGERSLTPQKSLTISKENLGSRKSSLLEQNSPFEILKPLFFSSETNIRDDELKASEEKPQEDTETPKYKTGKGPILKDNEEKGKSHSRQALSKDLFPSEGTVCSEETVVRKASESKIDRNTRVSANRVPHKDNNTHLTGRDDDSEDCTTRLGSQSNRSLSRHSRSQTPCFDESSNLSRISSTSAKIQPSTRSKSPVDERRSPSRCISHRNPSPSERSKSPGSKRRFHSKSTDDNISPSRSKFLESEGRFPVRSLSHRDGRRSPVRSISHRDDERRSPARTRSPWVAARRSPHRRSWDSYSRSPSPYRPRYSRSKSPPLRGKSSLSPARRRNRRSSSRGRVRSRSRSPTRRTRHRISRSRSRSSTRRVGYSNSRRRSRSLTRRTRYTYSRSRSRSPPYRERVRSKSPFNAQSGQMRSSTSFNRTARVDSARRSPLSMFGSPLLSSKGSQSLMSREQAGKDDKNRDSDPYFWFTDTISSEKRHGYVQRDSKANSYEDPVFRVDEPFKGRRPSSLSRSRSGSQEKDCFPTRQNISVSVRNTVVPGGSNLPLEPEQGKLFMGDGRAGTSAYRDEKDDSKVKRSSKGGDQDSQNSRIFIKGQKKCSFDDRDREDKRTATVHDKHGSMSKRPFKDKKKDGGDTRIVVRADDMGNDRTMLTIKRSVSKGEANNRTQCSSLSQTDSNIHHTVRETDKRTSDTDKAEHMSLPTKRMFNSNAEPKIAFLSVSKDAERNAMGEEQKEEKGLSASEDTENEAVTEILTSAPIDVLSHARLKILNEIKLLSSLDEDAIALLEAEIVPSGNSDETKDQAEDAEGSAEKDLVADERIGEEDSGLPEEKNAAGDHCEDKVKEKNVSLETAKKEEDCDKDDNERNKRKVERKDFSGEVIDRSHENAYERKGGPKGKEEILVISDSDDDHPLYWDEKKKSRFYKRKYCSSVEAESLEEGEVVEEVTSTIGKKRKLVDRVVEVCTVEEKEGENTPSLERKEEEQKGKITEIKSSQKSSQHGLRKNVLNRLQSLKDSSLLHSPHDLSSVSDGEISSEREMAVSPPSAPCYGKWSPISDTEDPDSSSKSTETNQPNDRRKNFVLPNEEKIIIGIKNSPEDSLKGADDSGVDTRVIRMDYSSENDCIFVGEERFQDSITFRNRKRTNCDVHSLDVYNLTTEEEDNQTCTEEVQIRKRAEEKLDSRGKKMDFATSPVFESERDKGAAERSLKTSRGAKTINEKRESLRKLPRDREETKPYSERGRDTRRDADEIARRYRNRSPVHRTADPFSSSENRGLAERSYLSSRSRKGDSYEREHRDRSLFHRTELTERAKHLERSSRSGCSRRHKDPHSPSRTHGHYPKSCESYQSSRSSRHPRPSSPSTSGSRDSRGSSPHRHNPASSPSVRTGLQDSFWRQKSSNSPSGKDKDSNHTNSGESEKTGSQNDQRLKSLTAFNSVSETERQERRQLEGAGEYSKGASSSAKIYNDVQGQSSRDEAPGEDVTRATDHKQKVQGVSESSPSTKKTGQMWSQLLTSIPKRVQSHTNRGESSVDSITNASHFIWPSCGRLQSSFPSASGPPVHDRESPSKAHYLDFDDADLLETGNSGTGKVSMFEKVLKEHRRDRKQTMKTEDVTVHNFLVSLLGVNCEIFSHLLGWPLDTELGSRAVSASTMNQLVALTTECAFTALKLDLSFIDPSFGLDDVCFGNPAKLKMLREFSDRQIVTEVQILEHCQENFDIEVGVNEGRRSREFKLESLQLVVTALNDLRRYSDFGEPHCRVPGALLLKSERRSWFSVGNCFLIMLLPMSQELFSRLLSLKHSIEKLGPENTSGETEEMRTKLISERARLLKTNTGSQNVGRERKLRDELACFRECRRYLRHVIGNAAVENMTVFNTYLDRIAWHIQLMQMDL</sequence>
<feature type="region of interest" description="Disordered" evidence="1">
    <location>
        <begin position="3147"/>
        <end position="3283"/>
    </location>
</feature>
<feature type="region of interest" description="Disordered" evidence="1">
    <location>
        <begin position="2694"/>
        <end position="3112"/>
    </location>
</feature>
<feature type="compositionally biased region" description="Polar residues" evidence="1">
    <location>
        <begin position="3088"/>
        <end position="3099"/>
    </location>
</feature>
<dbReference type="InterPro" id="IPR026616">
    <property type="entry name" value="TEX15"/>
</dbReference>
<feature type="compositionally biased region" description="Polar residues" evidence="1">
    <location>
        <begin position="2812"/>
        <end position="2840"/>
    </location>
</feature>
<feature type="compositionally biased region" description="Polar residues" evidence="1">
    <location>
        <begin position="2074"/>
        <end position="2096"/>
    </location>
</feature>
<feature type="compositionally biased region" description="Basic and acidic residues" evidence="1">
    <location>
        <begin position="2694"/>
        <end position="2714"/>
    </location>
</feature>
<feature type="region of interest" description="Disordered" evidence="1">
    <location>
        <begin position="1903"/>
        <end position="1985"/>
    </location>
</feature>
<feature type="compositionally biased region" description="Polar residues" evidence="1">
    <location>
        <begin position="4139"/>
        <end position="4153"/>
    </location>
</feature>
<dbReference type="RefSeq" id="XP_005089273.2">
    <property type="nucleotide sequence ID" value="XM_005089216.3"/>
</dbReference>
<feature type="region of interest" description="Disordered" evidence="1">
    <location>
        <begin position="1201"/>
        <end position="1223"/>
    </location>
</feature>
<feature type="compositionally biased region" description="Polar residues" evidence="1">
    <location>
        <begin position="3712"/>
        <end position="3721"/>
    </location>
</feature>
<proteinExistence type="predicted"/>
<dbReference type="Proteomes" id="UP000694888">
    <property type="component" value="Unplaced"/>
</dbReference>
<feature type="compositionally biased region" description="Basic and acidic residues" evidence="1">
    <location>
        <begin position="2353"/>
        <end position="2362"/>
    </location>
</feature>
<feature type="compositionally biased region" description="Basic residues" evidence="1">
    <location>
        <begin position="3969"/>
        <end position="3986"/>
    </location>
</feature>
<feature type="compositionally biased region" description="Basic and acidic residues" evidence="1">
    <location>
        <begin position="3446"/>
        <end position="3468"/>
    </location>
</feature>
<feature type="region of interest" description="Disordered" evidence="1">
    <location>
        <begin position="891"/>
        <end position="918"/>
    </location>
</feature>
<feature type="compositionally biased region" description="Polar residues" evidence="1">
    <location>
        <begin position="2339"/>
        <end position="2351"/>
    </location>
</feature>
<feature type="compositionally biased region" description="Basic and acidic residues" evidence="1">
    <location>
        <begin position="3214"/>
        <end position="3231"/>
    </location>
</feature>
<feature type="compositionally biased region" description="Polar residues" evidence="1">
    <location>
        <begin position="3639"/>
        <end position="3648"/>
    </location>
</feature>
<feature type="compositionally biased region" description="Basic and acidic residues" evidence="1">
    <location>
        <begin position="1939"/>
        <end position="1952"/>
    </location>
</feature>
<protein>
    <submittedName>
        <fullName evidence="4">Uncharacterized protein LOC101846779</fullName>
    </submittedName>
</protein>
<feature type="compositionally biased region" description="Basic and acidic residues" evidence="1">
    <location>
        <begin position="3247"/>
        <end position="3267"/>
    </location>
</feature>
<feature type="compositionally biased region" description="Polar residues" evidence="1">
    <location>
        <begin position="2521"/>
        <end position="2537"/>
    </location>
</feature>
<feature type="region of interest" description="Disordered" evidence="1">
    <location>
        <begin position="739"/>
        <end position="765"/>
    </location>
</feature>
<feature type="region of interest" description="Disordered" evidence="1">
    <location>
        <begin position="382"/>
        <end position="478"/>
    </location>
</feature>
<organism evidence="3 4">
    <name type="scientific">Aplysia californica</name>
    <name type="common">California sea hare</name>
    <dbReference type="NCBI Taxonomy" id="6500"/>
    <lineage>
        <taxon>Eukaryota</taxon>
        <taxon>Metazoa</taxon>
        <taxon>Spiralia</taxon>
        <taxon>Lophotrochozoa</taxon>
        <taxon>Mollusca</taxon>
        <taxon>Gastropoda</taxon>
        <taxon>Heterobranchia</taxon>
        <taxon>Euthyneura</taxon>
        <taxon>Tectipleura</taxon>
        <taxon>Aplysiida</taxon>
        <taxon>Aplysioidea</taxon>
        <taxon>Aplysiidae</taxon>
        <taxon>Aplysia</taxon>
    </lineage>
</organism>
<dbReference type="PANTHER" id="PTHR22380">
    <property type="entry name" value="TESTIS-EXPRESSED PROTEIN 15"/>
    <property type="match status" value="1"/>
</dbReference>
<feature type="compositionally biased region" description="Basic and acidic residues" evidence="1">
    <location>
        <begin position="4085"/>
        <end position="4094"/>
    </location>
</feature>
<evidence type="ECO:0000313" key="3">
    <source>
        <dbReference type="Proteomes" id="UP000694888"/>
    </source>
</evidence>
<feature type="compositionally biased region" description="Polar residues" evidence="1">
    <location>
        <begin position="3052"/>
        <end position="3069"/>
    </location>
</feature>
<feature type="compositionally biased region" description="Polar residues" evidence="1">
    <location>
        <begin position="4103"/>
        <end position="4118"/>
    </location>
</feature>
<feature type="compositionally biased region" description="Low complexity" evidence="1">
    <location>
        <begin position="405"/>
        <end position="424"/>
    </location>
</feature>
<feature type="compositionally biased region" description="Basic and acidic residues" evidence="1">
    <location>
        <begin position="2754"/>
        <end position="2768"/>
    </location>
</feature>
<feature type="region of interest" description="Disordered" evidence="1">
    <location>
        <begin position="1580"/>
        <end position="1607"/>
    </location>
</feature>
<feature type="region of interest" description="Disordered" evidence="1">
    <location>
        <begin position="3824"/>
        <end position="4153"/>
    </location>
</feature>
<feature type="compositionally biased region" description="Basic and acidic residues" evidence="1">
    <location>
        <begin position="4119"/>
        <end position="4136"/>
    </location>
</feature>
<feature type="compositionally biased region" description="Basic and acidic residues" evidence="1">
    <location>
        <begin position="3477"/>
        <end position="3548"/>
    </location>
</feature>
<feature type="region of interest" description="Disordered" evidence="1">
    <location>
        <begin position="1331"/>
        <end position="1406"/>
    </location>
</feature>
<evidence type="ECO:0000313" key="4">
    <source>
        <dbReference type="RefSeq" id="XP_005089273.2"/>
    </source>
</evidence>
<feature type="compositionally biased region" description="Basic and acidic residues" evidence="1">
    <location>
        <begin position="442"/>
        <end position="465"/>
    </location>
</feature>
<feature type="compositionally biased region" description="Basic and acidic residues" evidence="1">
    <location>
        <begin position="1206"/>
        <end position="1215"/>
    </location>
</feature>
<feature type="compositionally biased region" description="Basic and acidic residues" evidence="1">
    <location>
        <begin position="3615"/>
        <end position="3638"/>
    </location>
</feature>
<name>A0ABM0JAL8_APLCA</name>
<evidence type="ECO:0000256" key="1">
    <source>
        <dbReference type="SAM" id="MobiDB-lite"/>
    </source>
</evidence>
<feature type="region of interest" description="Disordered" evidence="1">
    <location>
        <begin position="2521"/>
        <end position="2552"/>
    </location>
</feature>
<feature type="compositionally biased region" description="Polar residues" evidence="1">
    <location>
        <begin position="1794"/>
        <end position="1809"/>
    </location>
</feature>
<feature type="compositionally biased region" description="Basic and acidic residues" evidence="1">
    <location>
        <begin position="3102"/>
        <end position="3112"/>
    </location>
</feature>
<feature type="compositionally biased region" description="Basic and acidic residues" evidence="1">
    <location>
        <begin position="2722"/>
        <end position="2731"/>
    </location>
</feature>
<feature type="region of interest" description="Disordered" evidence="1">
    <location>
        <begin position="293"/>
        <end position="331"/>
    </location>
</feature>
<feature type="compositionally biased region" description="Basic and acidic residues" evidence="1">
    <location>
        <begin position="2888"/>
        <end position="2908"/>
    </location>
</feature>
<reference evidence="4" key="1">
    <citation type="submission" date="2025-08" db="UniProtKB">
        <authorList>
            <consortium name="RefSeq"/>
        </authorList>
    </citation>
    <scope>IDENTIFICATION</scope>
</reference>
<feature type="compositionally biased region" description="Polar residues" evidence="1">
    <location>
        <begin position="466"/>
        <end position="478"/>
    </location>
</feature>
<feature type="compositionally biased region" description="Low complexity" evidence="1">
    <location>
        <begin position="2944"/>
        <end position="2973"/>
    </location>
</feature>
<feature type="region of interest" description="Disordered" evidence="1">
    <location>
        <begin position="504"/>
        <end position="534"/>
    </location>
</feature>
<feature type="compositionally biased region" description="Low complexity" evidence="1">
    <location>
        <begin position="2009"/>
        <end position="2028"/>
    </location>
</feature>
<keyword evidence="3" id="KW-1185">Reference proteome</keyword>
<dbReference type="Pfam" id="PF12509">
    <property type="entry name" value="DUF3715"/>
    <property type="match status" value="1"/>
</dbReference>
<feature type="compositionally biased region" description="Polar residues" evidence="1">
    <location>
        <begin position="4057"/>
        <end position="4071"/>
    </location>
</feature>
<dbReference type="InterPro" id="IPR022188">
    <property type="entry name" value="TASOR_DUF3715"/>
</dbReference>
<feature type="domain" description="TASOR pseudo-PARP" evidence="2">
    <location>
        <begin position="102"/>
        <end position="251"/>
    </location>
</feature>
<feature type="region of interest" description="Disordered" evidence="1">
    <location>
        <begin position="2074"/>
        <end position="2102"/>
    </location>
</feature>